<gene>
    <name evidence="1" type="ORF">St703_27360</name>
</gene>
<sequence length="265" mass="28362">MSLWKKTVSILMVSALVLGWFGFGSSTLASSNNQAVDNSEDFYQDNSVKTSFQAMSDIASKSSEIKDPLKIQNLKNISKNVISKKVVLNNSNANLDFDNAKALTITQDNKNYTSVTIPITGGQYSFISNLTLIFDSQNKMITYSETLITKNNNNKFVITSYFDGELVQNKVTDVDYVSDSELKKGLDEIHETTKEINQNYQTAGVGKIAACIGAVAGVNAGVAYLIAGTCVASCPTIVPICVACIGGVATMGAADIGAIVACFKL</sequence>
<proteinExistence type="predicted"/>
<protein>
    <submittedName>
        <fullName evidence="1">Uncharacterized protein</fullName>
    </submittedName>
</protein>
<reference evidence="1 2" key="1">
    <citation type="submission" date="2019-09" db="EMBL/GenBank/DDBJ databases">
        <title>Complete genome sequence of Sporolactobacillus terrae 70-3.</title>
        <authorList>
            <person name="Tanaka N."/>
            <person name="Shiwa Y."/>
            <person name="Fujita N."/>
            <person name="Tanasupawat S."/>
        </authorList>
    </citation>
    <scope>NUCLEOTIDE SEQUENCE [LARGE SCALE GENOMIC DNA]</scope>
    <source>
        <strain evidence="1 2">70-3</strain>
    </source>
</reference>
<accession>A0A5K7WZD3</accession>
<evidence type="ECO:0000313" key="2">
    <source>
        <dbReference type="Proteomes" id="UP000326951"/>
    </source>
</evidence>
<dbReference type="AlphaFoldDB" id="A0A5K7WZD3"/>
<organism evidence="1 2">
    <name type="scientific">Sporolactobacillus terrae</name>
    <dbReference type="NCBI Taxonomy" id="269673"/>
    <lineage>
        <taxon>Bacteria</taxon>
        <taxon>Bacillati</taxon>
        <taxon>Bacillota</taxon>
        <taxon>Bacilli</taxon>
        <taxon>Bacillales</taxon>
        <taxon>Sporolactobacillaceae</taxon>
        <taxon>Sporolactobacillus</taxon>
    </lineage>
</organism>
<name>A0A5K7WZD3_9BACL</name>
<dbReference type="RefSeq" id="WP_176557816.1">
    <property type="nucleotide sequence ID" value="NZ_AP021853.1"/>
</dbReference>
<dbReference type="Proteomes" id="UP000326951">
    <property type="component" value="Chromosome"/>
</dbReference>
<evidence type="ECO:0000313" key="1">
    <source>
        <dbReference type="EMBL" id="BBO00032.1"/>
    </source>
</evidence>
<dbReference type="EMBL" id="AP021853">
    <property type="protein sequence ID" value="BBO00032.1"/>
    <property type="molecule type" value="Genomic_DNA"/>
</dbReference>